<feature type="compositionally biased region" description="Basic and acidic residues" evidence="1">
    <location>
        <begin position="84"/>
        <end position="125"/>
    </location>
</feature>
<evidence type="ECO:0000313" key="3">
    <source>
        <dbReference type="Proteomes" id="UP000593567"/>
    </source>
</evidence>
<dbReference type="EMBL" id="VXIV02000476">
    <property type="protein sequence ID" value="KAF6038065.1"/>
    <property type="molecule type" value="Genomic_DNA"/>
</dbReference>
<dbReference type="AlphaFoldDB" id="A0A7J7KII4"/>
<feature type="compositionally biased region" description="Polar residues" evidence="1">
    <location>
        <begin position="1"/>
        <end position="20"/>
    </location>
</feature>
<protein>
    <submittedName>
        <fullName evidence="2">Uncharacterized protein</fullName>
    </submittedName>
</protein>
<organism evidence="2 3">
    <name type="scientific">Bugula neritina</name>
    <name type="common">Brown bryozoan</name>
    <name type="synonym">Sertularia neritina</name>
    <dbReference type="NCBI Taxonomy" id="10212"/>
    <lineage>
        <taxon>Eukaryota</taxon>
        <taxon>Metazoa</taxon>
        <taxon>Spiralia</taxon>
        <taxon>Lophotrochozoa</taxon>
        <taxon>Bryozoa</taxon>
        <taxon>Gymnolaemata</taxon>
        <taxon>Cheilostomatida</taxon>
        <taxon>Flustrina</taxon>
        <taxon>Buguloidea</taxon>
        <taxon>Bugulidae</taxon>
        <taxon>Bugula</taxon>
    </lineage>
</organism>
<name>A0A7J7KII4_BUGNE</name>
<feature type="compositionally biased region" description="Basic and acidic residues" evidence="1">
    <location>
        <begin position="59"/>
        <end position="69"/>
    </location>
</feature>
<accession>A0A7J7KII4</accession>
<dbReference type="InterPro" id="IPR052789">
    <property type="entry name" value="SSUH2_homolog"/>
</dbReference>
<dbReference type="OrthoDB" id="3355217at2759"/>
<evidence type="ECO:0000256" key="1">
    <source>
        <dbReference type="SAM" id="MobiDB-lite"/>
    </source>
</evidence>
<feature type="region of interest" description="Disordered" evidence="1">
    <location>
        <begin position="1"/>
        <end position="125"/>
    </location>
</feature>
<evidence type="ECO:0000313" key="2">
    <source>
        <dbReference type="EMBL" id="KAF6038065.1"/>
    </source>
</evidence>
<dbReference type="PANTHER" id="PTHR48465:SF1">
    <property type="entry name" value="PROTEIN SSUH2 HOMOLOG"/>
    <property type="match status" value="1"/>
</dbReference>
<reference evidence="2" key="1">
    <citation type="submission" date="2020-06" db="EMBL/GenBank/DDBJ databases">
        <title>Draft genome of Bugula neritina, a colonial animal packing powerful symbionts and potential medicines.</title>
        <authorList>
            <person name="Rayko M."/>
        </authorList>
    </citation>
    <scope>NUCLEOTIDE SEQUENCE [LARGE SCALE GENOMIC DNA]</scope>
    <source>
        <strain evidence="2">Kwan_BN1</strain>
    </source>
</reference>
<sequence length="234" mass="26708">MSEQFSRSKSSAHPISSLPANEQLAADEGSDVESIDELHIAQAEEDVELYVPTDTTGLKTHDGYEEVEFRQSSYLPPPQPLPFDHVKGTEMEFGKEGRTTSRKERPLRADSEANDQTDAKPPKPWDIECVPERMFENYKHTMPVPHTSEVRVEPITTFSVHHINENSIRMVEESRVASPKERQISQRQTLRAVPVSEVAYNFKDKASVFWVYGKERRVCAPDYPQQCCWGCNIL</sequence>
<dbReference type="Proteomes" id="UP000593567">
    <property type="component" value="Unassembled WGS sequence"/>
</dbReference>
<gene>
    <name evidence="2" type="ORF">EB796_003623</name>
</gene>
<proteinExistence type="predicted"/>
<dbReference type="PANTHER" id="PTHR48465">
    <property type="entry name" value="PROTEIN SSUH2 HOMOLOG"/>
    <property type="match status" value="1"/>
</dbReference>
<keyword evidence="3" id="KW-1185">Reference proteome</keyword>
<comment type="caution">
    <text evidence="2">The sequence shown here is derived from an EMBL/GenBank/DDBJ whole genome shotgun (WGS) entry which is preliminary data.</text>
</comment>